<evidence type="ECO:0000256" key="5">
    <source>
        <dbReference type="PROSITE-ProRule" id="PRU00125"/>
    </source>
</evidence>
<accession>A0A8H7PHQ3</accession>
<sequence length="524" mass="59831">MSNVSSQNEPRMSQILPTVKCSDCGRQVELRKLAIHLCSSVPPVPSFPNTTRGMPAANPSPLDNRDYKPKPAPVDRYAPKNNYEGYGSYDTRPTPERKPEAYLAPDRARPHDVQSTPRAPRKPAANDYYYGTESNTKNSPREREDQRDYYNGGIRKNSTSPSPAHRQAPAYDPEPTRSPDNYGAPYQQKRSEDPYGKKDDSSYAAHGWFDDEDYEDIYNPSSDSGGALDSLVNDLMSKMSTEEQKPVSRAVQPNSPLPVANSCSACGKGISRSEQVVNMESRCYHRKCFHCALCAVEFNDRQTCYEHEGKLFCERDYRVVKKRVYCSGCDKPLTAHQESMKALGKQYHVGHLQCHHCRQPLNPKTIGLVEHQGRVFCREDFKHLFLPKCRSCGLPVEKEAVSALDGKLQGKWHRNCFGCQTCHNAFPDNTFYVYDGAPYCKRHYHRLNNSLCRSCDEPIEGPCVQTVEGWRYHPVCLSCSVCRIPITDVYYIHENRTYCETHMLHLQRSRNVRAERRQTMFKNL</sequence>
<evidence type="ECO:0000256" key="1">
    <source>
        <dbReference type="ARBA" id="ARBA00022723"/>
    </source>
</evidence>
<feature type="compositionally biased region" description="Basic and acidic residues" evidence="6">
    <location>
        <begin position="189"/>
        <end position="201"/>
    </location>
</feature>
<evidence type="ECO:0000256" key="2">
    <source>
        <dbReference type="ARBA" id="ARBA00022737"/>
    </source>
</evidence>
<dbReference type="GO" id="GO:0005634">
    <property type="term" value="C:nucleus"/>
    <property type="evidence" value="ECO:0007669"/>
    <property type="project" value="TreeGrafter"/>
</dbReference>
<dbReference type="PROSITE" id="PS50023">
    <property type="entry name" value="LIM_DOMAIN_2"/>
    <property type="match status" value="4"/>
</dbReference>
<keyword evidence="3 5" id="KW-0862">Zinc</keyword>
<evidence type="ECO:0000313" key="8">
    <source>
        <dbReference type="EMBL" id="KAG2174058.1"/>
    </source>
</evidence>
<dbReference type="Gene3D" id="2.10.110.10">
    <property type="entry name" value="Cysteine Rich Protein"/>
    <property type="match status" value="4"/>
</dbReference>
<protein>
    <recommendedName>
        <fullName evidence="7">LIM zinc-binding domain-containing protein</fullName>
    </recommendedName>
</protein>
<dbReference type="Pfam" id="PF00412">
    <property type="entry name" value="LIM"/>
    <property type="match status" value="4"/>
</dbReference>
<dbReference type="AlphaFoldDB" id="A0A8H7PHQ3"/>
<feature type="region of interest" description="Disordered" evidence="6">
    <location>
        <begin position="42"/>
        <end position="203"/>
    </location>
</feature>
<dbReference type="PANTHER" id="PTHR24205">
    <property type="entry name" value="FOUR AND A HALF LIM DOMAINS PROTEIN"/>
    <property type="match status" value="1"/>
</dbReference>
<dbReference type="GO" id="GO:0003712">
    <property type="term" value="F:transcription coregulator activity"/>
    <property type="evidence" value="ECO:0007669"/>
    <property type="project" value="TreeGrafter"/>
</dbReference>
<keyword evidence="1 5" id="KW-0479">Metal-binding</keyword>
<dbReference type="PANTHER" id="PTHR24205:SF16">
    <property type="entry name" value="GH01042P-RELATED"/>
    <property type="match status" value="1"/>
</dbReference>
<proteinExistence type="predicted"/>
<keyword evidence="4 5" id="KW-0440">LIM domain</keyword>
<feature type="compositionally biased region" description="Basic and acidic residues" evidence="6">
    <location>
        <begin position="139"/>
        <end position="148"/>
    </location>
</feature>
<feature type="domain" description="LIM zinc-binding" evidence="7">
    <location>
        <begin position="324"/>
        <end position="386"/>
    </location>
</feature>
<dbReference type="EMBL" id="JAEPRA010000017">
    <property type="protein sequence ID" value="KAG2174058.1"/>
    <property type="molecule type" value="Genomic_DNA"/>
</dbReference>
<feature type="domain" description="LIM zinc-binding" evidence="7">
    <location>
        <begin position="387"/>
        <end position="450"/>
    </location>
</feature>
<evidence type="ECO:0000313" key="9">
    <source>
        <dbReference type="Proteomes" id="UP000612746"/>
    </source>
</evidence>
<evidence type="ECO:0000256" key="4">
    <source>
        <dbReference type="ARBA" id="ARBA00023038"/>
    </source>
</evidence>
<dbReference type="PROSITE" id="PS00478">
    <property type="entry name" value="LIM_DOMAIN_1"/>
    <property type="match status" value="2"/>
</dbReference>
<comment type="caution">
    <text evidence="8">The sequence shown here is derived from an EMBL/GenBank/DDBJ whole genome shotgun (WGS) entry which is preliminary data.</text>
</comment>
<dbReference type="SUPFAM" id="SSF57716">
    <property type="entry name" value="Glucocorticoid receptor-like (DNA-binding domain)"/>
    <property type="match status" value="3"/>
</dbReference>
<name>A0A8H7PHQ3_9FUNG</name>
<keyword evidence="2" id="KW-0677">Repeat</keyword>
<keyword evidence="9" id="KW-1185">Reference proteome</keyword>
<feature type="compositionally biased region" description="Basic and acidic residues" evidence="6">
    <location>
        <begin position="93"/>
        <end position="112"/>
    </location>
</feature>
<evidence type="ECO:0000256" key="6">
    <source>
        <dbReference type="SAM" id="MobiDB-lite"/>
    </source>
</evidence>
<dbReference type="GO" id="GO:0046872">
    <property type="term" value="F:metal ion binding"/>
    <property type="evidence" value="ECO:0007669"/>
    <property type="project" value="UniProtKB-KW"/>
</dbReference>
<dbReference type="SMART" id="SM00132">
    <property type="entry name" value="LIM"/>
    <property type="match status" value="4"/>
</dbReference>
<reference evidence="8" key="1">
    <citation type="submission" date="2020-12" db="EMBL/GenBank/DDBJ databases">
        <title>Metabolic potential, ecology and presence of endohyphal bacteria is reflected in genomic diversity of Mucoromycotina.</title>
        <authorList>
            <person name="Muszewska A."/>
            <person name="Okrasinska A."/>
            <person name="Steczkiewicz K."/>
            <person name="Drgas O."/>
            <person name="Orlowska M."/>
            <person name="Perlinska-Lenart U."/>
            <person name="Aleksandrzak-Piekarczyk T."/>
            <person name="Szatraj K."/>
            <person name="Zielenkiewicz U."/>
            <person name="Pilsyk S."/>
            <person name="Malc E."/>
            <person name="Mieczkowski P."/>
            <person name="Kruszewska J.S."/>
            <person name="Biernat P."/>
            <person name="Pawlowska J."/>
        </authorList>
    </citation>
    <scope>NUCLEOTIDE SEQUENCE</scope>
    <source>
        <strain evidence="8">WA0000051536</strain>
    </source>
</reference>
<dbReference type="Proteomes" id="UP000612746">
    <property type="component" value="Unassembled WGS sequence"/>
</dbReference>
<dbReference type="OrthoDB" id="1112565at2759"/>
<evidence type="ECO:0000256" key="3">
    <source>
        <dbReference type="ARBA" id="ARBA00022833"/>
    </source>
</evidence>
<feature type="domain" description="LIM zinc-binding" evidence="7">
    <location>
        <begin position="451"/>
        <end position="509"/>
    </location>
</feature>
<dbReference type="InterPro" id="IPR001781">
    <property type="entry name" value="Znf_LIM"/>
</dbReference>
<dbReference type="CDD" id="cd08368">
    <property type="entry name" value="LIM"/>
    <property type="match status" value="3"/>
</dbReference>
<feature type="domain" description="LIM zinc-binding" evidence="7">
    <location>
        <begin position="261"/>
        <end position="323"/>
    </location>
</feature>
<evidence type="ECO:0000259" key="7">
    <source>
        <dbReference type="PROSITE" id="PS50023"/>
    </source>
</evidence>
<gene>
    <name evidence="8" type="ORF">INT44_000172</name>
</gene>
<organism evidence="8 9">
    <name type="scientific">Umbelopsis vinacea</name>
    <dbReference type="NCBI Taxonomy" id="44442"/>
    <lineage>
        <taxon>Eukaryota</taxon>
        <taxon>Fungi</taxon>
        <taxon>Fungi incertae sedis</taxon>
        <taxon>Mucoromycota</taxon>
        <taxon>Mucoromycotina</taxon>
        <taxon>Umbelopsidomycetes</taxon>
        <taxon>Umbelopsidales</taxon>
        <taxon>Umbelopsidaceae</taxon>
        <taxon>Umbelopsis</taxon>
    </lineage>
</organism>